<reference evidence="2" key="1">
    <citation type="journal article" date="2019" name="bioRxiv">
        <title>The Genome of the Zebra Mussel, Dreissena polymorpha: A Resource for Invasive Species Research.</title>
        <authorList>
            <person name="McCartney M.A."/>
            <person name="Auch B."/>
            <person name="Kono T."/>
            <person name="Mallez S."/>
            <person name="Zhang Y."/>
            <person name="Obille A."/>
            <person name="Becker A."/>
            <person name="Abrahante J.E."/>
            <person name="Garbe J."/>
            <person name="Badalamenti J.P."/>
            <person name="Herman A."/>
            <person name="Mangelson H."/>
            <person name="Liachko I."/>
            <person name="Sullivan S."/>
            <person name="Sone E.D."/>
            <person name="Koren S."/>
            <person name="Silverstein K.A.T."/>
            <person name="Beckman K.B."/>
            <person name="Gohl D.M."/>
        </authorList>
    </citation>
    <scope>NUCLEOTIDE SEQUENCE</scope>
    <source>
        <strain evidence="2">Duluth1</strain>
        <tissue evidence="2">Whole animal</tissue>
    </source>
</reference>
<organism evidence="2 3">
    <name type="scientific">Dreissena polymorpha</name>
    <name type="common">Zebra mussel</name>
    <name type="synonym">Mytilus polymorpha</name>
    <dbReference type="NCBI Taxonomy" id="45954"/>
    <lineage>
        <taxon>Eukaryota</taxon>
        <taxon>Metazoa</taxon>
        <taxon>Spiralia</taxon>
        <taxon>Lophotrochozoa</taxon>
        <taxon>Mollusca</taxon>
        <taxon>Bivalvia</taxon>
        <taxon>Autobranchia</taxon>
        <taxon>Heteroconchia</taxon>
        <taxon>Euheterodonta</taxon>
        <taxon>Imparidentia</taxon>
        <taxon>Neoheterodontei</taxon>
        <taxon>Myida</taxon>
        <taxon>Dreissenoidea</taxon>
        <taxon>Dreissenidae</taxon>
        <taxon>Dreissena</taxon>
    </lineage>
</organism>
<evidence type="ECO:0000256" key="1">
    <source>
        <dbReference type="ARBA" id="ARBA00009467"/>
    </source>
</evidence>
<dbReference type="GO" id="GO:0007276">
    <property type="term" value="P:gamete generation"/>
    <property type="evidence" value="ECO:0007669"/>
    <property type="project" value="InterPro"/>
</dbReference>
<comment type="caution">
    <text evidence="2">The sequence shown here is derived from an EMBL/GenBank/DDBJ whole genome shotgun (WGS) entry which is preliminary data.</text>
</comment>
<accession>A0A9D3Y884</accession>
<comment type="similarity">
    <text evidence="1">Belongs to the SPIN/STSY family.</text>
</comment>
<dbReference type="InterPro" id="IPR042567">
    <property type="entry name" value="SPIN/Ssty_sf"/>
</dbReference>
<gene>
    <name evidence="2" type="ORF">DPMN_081084</name>
</gene>
<name>A0A9D3Y884_DREPO</name>
<evidence type="ECO:0000313" key="2">
    <source>
        <dbReference type="EMBL" id="KAH3693645.1"/>
    </source>
</evidence>
<dbReference type="Pfam" id="PF02513">
    <property type="entry name" value="Spin-Ssty"/>
    <property type="match status" value="1"/>
</dbReference>
<evidence type="ECO:0000313" key="3">
    <source>
        <dbReference type="Proteomes" id="UP000828390"/>
    </source>
</evidence>
<sequence>MNKAKEIPASETLHDLVGRNIMHRFIEENGQYKWYNGTVISQVPGFPEWFNLKYEDDDDIYTARLEEEFQDGDVLIRV</sequence>
<keyword evidence="3" id="KW-1185">Reference proteome</keyword>
<reference evidence="2" key="2">
    <citation type="submission" date="2020-11" db="EMBL/GenBank/DDBJ databases">
        <authorList>
            <person name="McCartney M.A."/>
            <person name="Auch B."/>
            <person name="Kono T."/>
            <person name="Mallez S."/>
            <person name="Becker A."/>
            <person name="Gohl D.M."/>
            <person name="Silverstein K.A.T."/>
            <person name="Koren S."/>
            <person name="Bechman K.B."/>
            <person name="Herman A."/>
            <person name="Abrahante J.E."/>
            <person name="Garbe J."/>
        </authorList>
    </citation>
    <scope>NUCLEOTIDE SEQUENCE</scope>
    <source>
        <strain evidence="2">Duluth1</strain>
        <tissue evidence="2">Whole animal</tissue>
    </source>
</reference>
<dbReference type="AlphaFoldDB" id="A0A9D3Y884"/>
<proteinExistence type="inferred from homology"/>
<dbReference type="Gene3D" id="2.80.10.70">
    <property type="entry name" value="Spindlin/Ssty"/>
    <property type="match status" value="1"/>
</dbReference>
<protein>
    <submittedName>
        <fullName evidence="2">Uncharacterized protein</fullName>
    </submittedName>
</protein>
<dbReference type="Proteomes" id="UP000828390">
    <property type="component" value="Unassembled WGS sequence"/>
</dbReference>
<dbReference type="InterPro" id="IPR003671">
    <property type="entry name" value="SPIN/Ssty"/>
</dbReference>
<dbReference type="EMBL" id="JAIWYP010000016">
    <property type="protein sequence ID" value="KAH3693645.1"/>
    <property type="molecule type" value="Genomic_DNA"/>
</dbReference>